<keyword evidence="2" id="KW-1185">Reference proteome</keyword>
<organism evidence="1 2">
    <name type="scientific">Ancylomarina salipaludis</name>
    <dbReference type="NCBI Taxonomy" id="2501299"/>
    <lineage>
        <taxon>Bacteria</taxon>
        <taxon>Pseudomonadati</taxon>
        <taxon>Bacteroidota</taxon>
        <taxon>Bacteroidia</taxon>
        <taxon>Marinilabiliales</taxon>
        <taxon>Marinifilaceae</taxon>
        <taxon>Ancylomarina</taxon>
    </lineage>
</organism>
<proteinExistence type="predicted"/>
<dbReference type="OrthoDB" id="1121532at2"/>
<reference evidence="1 2" key="1">
    <citation type="submission" date="2019-01" db="EMBL/GenBank/DDBJ databases">
        <title>Ancylomarina salipaludis sp. nov., isolated from a salt marsh.</title>
        <authorList>
            <person name="Yoon J.-H."/>
        </authorList>
    </citation>
    <scope>NUCLEOTIDE SEQUENCE [LARGE SCALE GENOMIC DNA]</scope>
    <source>
        <strain evidence="1 2">SHSM-M15</strain>
    </source>
</reference>
<dbReference type="PROSITE" id="PS51257">
    <property type="entry name" value="PROKAR_LIPOPROTEIN"/>
    <property type="match status" value="1"/>
</dbReference>
<evidence type="ECO:0008006" key="3">
    <source>
        <dbReference type="Google" id="ProtNLM"/>
    </source>
</evidence>
<dbReference type="EMBL" id="SAXA01000007">
    <property type="protein sequence ID" value="RXQ94485.1"/>
    <property type="molecule type" value="Genomic_DNA"/>
</dbReference>
<sequence length="123" mass="13645">MKTKLILLISIVFLIACSEKENGNNAGIVESEIQQEIQINMGDTLRIDLGNFGDEEGAWIFEAPQFAKISKIYRELSSSTMIYEYSPVDHFIGRDTVGLILNRGSDGASQGINDTTRICIITQ</sequence>
<evidence type="ECO:0000313" key="1">
    <source>
        <dbReference type="EMBL" id="RXQ94485.1"/>
    </source>
</evidence>
<dbReference type="AlphaFoldDB" id="A0A4Q1JMG1"/>
<name>A0A4Q1JMG1_9BACT</name>
<gene>
    <name evidence="1" type="ORF">EO244_09390</name>
</gene>
<protein>
    <recommendedName>
        <fullName evidence="3">Chagasin family peptidase inhibitor I42</fullName>
    </recommendedName>
</protein>
<accession>A0A4Q1JMG1</accession>
<dbReference type="RefSeq" id="WP_129254413.1">
    <property type="nucleotide sequence ID" value="NZ_SAXA01000007.1"/>
</dbReference>
<dbReference type="Proteomes" id="UP000289703">
    <property type="component" value="Unassembled WGS sequence"/>
</dbReference>
<comment type="caution">
    <text evidence="1">The sequence shown here is derived from an EMBL/GenBank/DDBJ whole genome shotgun (WGS) entry which is preliminary data.</text>
</comment>
<evidence type="ECO:0000313" key="2">
    <source>
        <dbReference type="Proteomes" id="UP000289703"/>
    </source>
</evidence>